<dbReference type="OrthoDB" id="5381604at2"/>
<feature type="signal peptide" evidence="1">
    <location>
        <begin position="1"/>
        <end position="19"/>
    </location>
</feature>
<keyword evidence="1" id="KW-0732">Signal</keyword>
<evidence type="ECO:0000256" key="1">
    <source>
        <dbReference type="SAM" id="SignalP"/>
    </source>
</evidence>
<protein>
    <recommendedName>
        <fullName evidence="4">PKD domain-containing protein</fullName>
    </recommendedName>
</protein>
<name>A0A495J7I4_9SPHI</name>
<evidence type="ECO:0000313" key="3">
    <source>
        <dbReference type="Proteomes" id="UP000268007"/>
    </source>
</evidence>
<feature type="chain" id="PRO_5019728082" description="PKD domain-containing protein" evidence="1">
    <location>
        <begin position="20"/>
        <end position="299"/>
    </location>
</feature>
<reference evidence="2 3" key="1">
    <citation type="submission" date="2018-10" db="EMBL/GenBank/DDBJ databases">
        <title>Genomic Encyclopedia of Archaeal and Bacterial Type Strains, Phase II (KMG-II): from individual species to whole genera.</title>
        <authorList>
            <person name="Goeker M."/>
        </authorList>
    </citation>
    <scope>NUCLEOTIDE SEQUENCE [LARGE SCALE GENOMIC DNA]</scope>
    <source>
        <strain evidence="2 3">DSM 18602</strain>
    </source>
</reference>
<accession>A0A495J7I4</accession>
<evidence type="ECO:0000313" key="2">
    <source>
        <dbReference type="EMBL" id="RKR84562.1"/>
    </source>
</evidence>
<dbReference type="RefSeq" id="WP_121200273.1">
    <property type="nucleotide sequence ID" value="NZ_RBKU01000001.1"/>
</dbReference>
<dbReference type="AlphaFoldDB" id="A0A495J7I4"/>
<organism evidence="2 3">
    <name type="scientific">Mucilaginibacter gracilis</name>
    <dbReference type="NCBI Taxonomy" id="423350"/>
    <lineage>
        <taxon>Bacteria</taxon>
        <taxon>Pseudomonadati</taxon>
        <taxon>Bacteroidota</taxon>
        <taxon>Sphingobacteriia</taxon>
        <taxon>Sphingobacteriales</taxon>
        <taxon>Sphingobacteriaceae</taxon>
        <taxon>Mucilaginibacter</taxon>
    </lineage>
</organism>
<dbReference type="Proteomes" id="UP000268007">
    <property type="component" value="Unassembled WGS sequence"/>
</dbReference>
<evidence type="ECO:0008006" key="4">
    <source>
        <dbReference type="Google" id="ProtNLM"/>
    </source>
</evidence>
<gene>
    <name evidence="2" type="ORF">BDD43_4805</name>
</gene>
<proteinExistence type="predicted"/>
<sequence>MKKQINYLLLLLAIAAFIAACKKTDYSFGKIITPDNIALTATIQGATAATPTGDGSGNITIKASANNALSYKIYFGTGDSVLAPTGTCTYKYTKLDTNTYTITVNAIGTGGSVSTLSKQIKILYKYQIPANIVSLLTNGSSKNWAVAKDTLGHFGVGPAATFSPDYYKAAPNEKSATACAYAGTITFTQASANSITMNDNNLGSSFIIGAATGFYGQAGGDGCYAINIGGAKTLGFSAANSGSSASNSTGVQFAVPGFGLVNFGTGGTTYEIISLSATVMVLRSIGIDGNAWYQILRAK</sequence>
<comment type="caution">
    <text evidence="2">The sequence shown here is derived from an EMBL/GenBank/DDBJ whole genome shotgun (WGS) entry which is preliminary data.</text>
</comment>
<dbReference type="PROSITE" id="PS51257">
    <property type="entry name" value="PROKAR_LIPOPROTEIN"/>
    <property type="match status" value="1"/>
</dbReference>
<dbReference type="CDD" id="cd00146">
    <property type="entry name" value="PKD"/>
    <property type="match status" value="1"/>
</dbReference>
<keyword evidence="3" id="KW-1185">Reference proteome</keyword>
<dbReference type="EMBL" id="RBKU01000001">
    <property type="protein sequence ID" value="RKR84562.1"/>
    <property type="molecule type" value="Genomic_DNA"/>
</dbReference>